<name>A0A286GEE9_9BACT</name>
<keyword evidence="1" id="KW-0732">Signal</keyword>
<dbReference type="RefSeq" id="WP_097128518.1">
    <property type="nucleotide sequence ID" value="NZ_OCNH01000003.1"/>
</dbReference>
<evidence type="ECO:0008006" key="4">
    <source>
        <dbReference type="Google" id="ProtNLM"/>
    </source>
</evidence>
<dbReference type="EMBL" id="OCNH01000003">
    <property type="protein sequence ID" value="SOD93509.1"/>
    <property type="molecule type" value="Genomic_DNA"/>
</dbReference>
<protein>
    <recommendedName>
        <fullName evidence="4">VPDSG-CTERM protein sorting domain-containing protein</fullName>
    </recommendedName>
</protein>
<dbReference type="NCBIfam" id="NF046080">
    <property type="entry name" value="PID_CTERM"/>
    <property type="match status" value="1"/>
</dbReference>
<organism evidence="2 3">
    <name type="scientific">Spirosoma fluviale</name>
    <dbReference type="NCBI Taxonomy" id="1597977"/>
    <lineage>
        <taxon>Bacteria</taxon>
        <taxon>Pseudomonadati</taxon>
        <taxon>Bacteroidota</taxon>
        <taxon>Cytophagia</taxon>
        <taxon>Cytophagales</taxon>
        <taxon>Cytophagaceae</taxon>
        <taxon>Spirosoma</taxon>
    </lineage>
</organism>
<feature type="signal peptide" evidence="1">
    <location>
        <begin position="1"/>
        <end position="23"/>
    </location>
</feature>
<dbReference type="Proteomes" id="UP000219452">
    <property type="component" value="Unassembled WGS sequence"/>
</dbReference>
<feature type="chain" id="PRO_5013375550" description="VPDSG-CTERM protein sorting domain-containing protein" evidence="1">
    <location>
        <begin position="24"/>
        <end position="67"/>
    </location>
</feature>
<dbReference type="AlphaFoldDB" id="A0A286GEE9"/>
<evidence type="ECO:0000256" key="1">
    <source>
        <dbReference type="SAM" id="SignalP"/>
    </source>
</evidence>
<keyword evidence="3" id="KW-1185">Reference proteome</keyword>
<sequence length="67" mass="7102">MKKAHVMLLGLLIGSFASLPTEAQVSEPNRRPVNAPLDGGLSILLAAGAAVGLKKAHQKRKEARSMR</sequence>
<proteinExistence type="predicted"/>
<accession>A0A286GEE9</accession>
<dbReference type="InterPro" id="IPR058207">
    <property type="entry name" value="PID_CTERM"/>
</dbReference>
<evidence type="ECO:0000313" key="3">
    <source>
        <dbReference type="Proteomes" id="UP000219452"/>
    </source>
</evidence>
<reference evidence="3" key="1">
    <citation type="submission" date="2017-09" db="EMBL/GenBank/DDBJ databases">
        <authorList>
            <person name="Varghese N."/>
            <person name="Submissions S."/>
        </authorList>
    </citation>
    <scope>NUCLEOTIDE SEQUENCE [LARGE SCALE GENOMIC DNA]</scope>
    <source>
        <strain evidence="3">DSM 29961</strain>
    </source>
</reference>
<gene>
    <name evidence="2" type="ORF">SAMN06269250_4520</name>
</gene>
<evidence type="ECO:0000313" key="2">
    <source>
        <dbReference type="EMBL" id="SOD93509.1"/>
    </source>
</evidence>